<comment type="caution">
    <text evidence="2">The sequence shown here is derived from an EMBL/GenBank/DDBJ whole genome shotgun (WGS) entry which is preliminary data.</text>
</comment>
<feature type="region of interest" description="Disordered" evidence="1">
    <location>
        <begin position="202"/>
        <end position="224"/>
    </location>
</feature>
<accession>A0A843XFK6</accession>
<evidence type="ECO:0000313" key="2">
    <source>
        <dbReference type="EMBL" id="MQM17995.1"/>
    </source>
</evidence>
<dbReference type="AlphaFoldDB" id="A0A843XFK6"/>
<protein>
    <submittedName>
        <fullName evidence="2">Uncharacterized protein</fullName>
    </submittedName>
</protein>
<name>A0A843XFK6_COLES</name>
<evidence type="ECO:0000313" key="3">
    <source>
        <dbReference type="Proteomes" id="UP000652761"/>
    </source>
</evidence>
<dbReference type="Proteomes" id="UP000652761">
    <property type="component" value="Unassembled WGS sequence"/>
</dbReference>
<sequence>MCPEKFSFLSFSRSVLTHRQTMSTPLASTVLTASWDSHLVSTHRWTVSTPLLPRGRHCHIQKAGTLCSKLATNYERGLELSSKEGPRLSPAPNRSQDTVLGPVQPGYNTIIVGADFTDYDVDGRHFASHMTPMLTYQALEALRSDKRRKSDDLEAEWHRWFDLEDLTIAFSRLFWDGNLTWPLEVAELVEPPSAITSKHQLLGDSEDIGEPDMLYENNSTVDKL</sequence>
<evidence type="ECO:0000256" key="1">
    <source>
        <dbReference type="SAM" id="MobiDB-lite"/>
    </source>
</evidence>
<feature type="non-terminal residue" evidence="2">
    <location>
        <position position="224"/>
    </location>
</feature>
<proteinExistence type="predicted"/>
<dbReference type="EMBL" id="NMUH01007894">
    <property type="protein sequence ID" value="MQM17995.1"/>
    <property type="molecule type" value="Genomic_DNA"/>
</dbReference>
<gene>
    <name evidence="2" type="ORF">Taro_050978</name>
</gene>
<organism evidence="2 3">
    <name type="scientific">Colocasia esculenta</name>
    <name type="common">Wild taro</name>
    <name type="synonym">Arum esculentum</name>
    <dbReference type="NCBI Taxonomy" id="4460"/>
    <lineage>
        <taxon>Eukaryota</taxon>
        <taxon>Viridiplantae</taxon>
        <taxon>Streptophyta</taxon>
        <taxon>Embryophyta</taxon>
        <taxon>Tracheophyta</taxon>
        <taxon>Spermatophyta</taxon>
        <taxon>Magnoliopsida</taxon>
        <taxon>Liliopsida</taxon>
        <taxon>Araceae</taxon>
        <taxon>Aroideae</taxon>
        <taxon>Colocasieae</taxon>
        <taxon>Colocasia</taxon>
    </lineage>
</organism>
<feature type="region of interest" description="Disordered" evidence="1">
    <location>
        <begin position="81"/>
        <end position="100"/>
    </location>
</feature>
<reference evidence="2" key="1">
    <citation type="submission" date="2017-07" db="EMBL/GenBank/DDBJ databases">
        <title>Taro Niue Genome Assembly and Annotation.</title>
        <authorList>
            <person name="Atibalentja N."/>
            <person name="Keating K."/>
            <person name="Fields C.J."/>
        </authorList>
    </citation>
    <scope>NUCLEOTIDE SEQUENCE</scope>
    <source>
        <strain evidence="2">Niue_2</strain>
        <tissue evidence="2">Leaf</tissue>
    </source>
</reference>
<keyword evidence="3" id="KW-1185">Reference proteome</keyword>